<reference evidence="4" key="1">
    <citation type="submission" date="2021-01" db="EMBL/GenBank/DDBJ databases">
        <authorList>
            <person name="Kaushik A."/>
        </authorList>
    </citation>
    <scope>NUCLEOTIDE SEQUENCE</scope>
    <source>
        <strain evidence="4">AG6-10EEA</strain>
    </source>
</reference>
<feature type="compositionally biased region" description="Low complexity" evidence="1">
    <location>
        <begin position="255"/>
        <end position="270"/>
    </location>
</feature>
<evidence type="ECO:0000256" key="2">
    <source>
        <dbReference type="SAM" id="Phobius"/>
    </source>
</evidence>
<protein>
    <recommendedName>
        <fullName evidence="6">Mid2 domain-containing protein</fullName>
    </recommendedName>
</protein>
<feature type="compositionally biased region" description="Polar residues" evidence="1">
    <location>
        <begin position="61"/>
        <end position="72"/>
    </location>
</feature>
<sequence length="397" mass="41695">MKLARGTNWLILAVVGAWAAPIPARRGSLLVQRFIGHDQTQVYDACTERRPDCLVARQDTNEPQLSTSTQVPSSTMKSSFASSSTSGAVSASSSTSAPLSSVAQSTPSLTASDPSHFNNLAEQADPSLDSDGSDNHLRTVGIVGGFLAGTALVAIIGIILILIRNQRLRGSSVASSFRSRTRTRSGPRPPVMSESSSDHVSRLPQLSPLPPLRVHTGDGVTAASHDLTTAGTVGHQSAGMHQFPTTDVESASSRTTSFGPHSPGTSSGGSNAPRRAPQIPSLGLSNTRPFLRSFGSLFSYHASTGHPTPTPTRTALDREEQAENTEQTEQAEQTEATEVTAPSTFGSQTLAATEEMLRSDDHARTEETGMSEDIARTAETAHSGPAEASTDNQPKAS</sequence>
<gene>
    <name evidence="4" type="ORF">RDB_LOCUS153127</name>
</gene>
<feature type="compositionally biased region" description="Basic and acidic residues" evidence="1">
    <location>
        <begin position="355"/>
        <end position="367"/>
    </location>
</feature>
<feature type="compositionally biased region" description="Polar residues" evidence="1">
    <location>
        <begin position="243"/>
        <end position="254"/>
    </location>
</feature>
<proteinExistence type="predicted"/>
<keyword evidence="2" id="KW-0812">Transmembrane</keyword>
<feature type="region of interest" description="Disordered" evidence="1">
    <location>
        <begin position="55"/>
        <end position="79"/>
    </location>
</feature>
<feature type="compositionally biased region" description="Polar residues" evidence="1">
    <location>
        <begin position="342"/>
        <end position="351"/>
    </location>
</feature>
<dbReference type="Proteomes" id="UP000663853">
    <property type="component" value="Unassembled WGS sequence"/>
</dbReference>
<evidence type="ECO:0008006" key="6">
    <source>
        <dbReference type="Google" id="ProtNLM"/>
    </source>
</evidence>
<name>A0A8H3DEM9_9AGAM</name>
<feature type="region of interest" description="Disordered" evidence="1">
    <location>
        <begin position="172"/>
        <end position="219"/>
    </location>
</feature>
<organism evidence="4 5">
    <name type="scientific">Rhizoctonia solani</name>
    <dbReference type="NCBI Taxonomy" id="456999"/>
    <lineage>
        <taxon>Eukaryota</taxon>
        <taxon>Fungi</taxon>
        <taxon>Dikarya</taxon>
        <taxon>Basidiomycota</taxon>
        <taxon>Agaricomycotina</taxon>
        <taxon>Agaricomycetes</taxon>
        <taxon>Cantharellales</taxon>
        <taxon>Ceratobasidiaceae</taxon>
        <taxon>Rhizoctonia</taxon>
    </lineage>
</organism>
<feature type="compositionally biased region" description="Polar residues" evidence="1">
    <location>
        <begin position="301"/>
        <end position="313"/>
    </location>
</feature>
<feature type="transmembrane region" description="Helical" evidence="2">
    <location>
        <begin position="140"/>
        <end position="163"/>
    </location>
</feature>
<evidence type="ECO:0000313" key="5">
    <source>
        <dbReference type="Proteomes" id="UP000663853"/>
    </source>
</evidence>
<evidence type="ECO:0000256" key="1">
    <source>
        <dbReference type="SAM" id="MobiDB-lite"/>
    </source>
</evidence>
<evidence type="ECO:0000256" key="3">
    <source>
        <dbReference type="SAM" id="SignalP"/>
    </source>
</evidence>
<keyword evidence="3" id="KW-0732">Signal</keyword>
<comment type="caution">
    <text evidence="4">The sequence shown here is derived from an EMBL/GenBank/DDBJ whole genome shotgun (WGS) entry which is preliminary data.</text>
</comment>
<evidence type="ECO:0000313" key="4">
    <source>
        <dbReference type="EMBL" id="CAE6523013.1"/>
    </source>
</evidence>
<feature type="region of interest" description="Disordered" evidence="1">
    <location>
        <begin position="301"/>
        <end position="397"/>
    </location>
</feature>
<feature type="region of interest" description="Disordered" evidence="1">
    <location>
        <begin position="91"/>
        <end position="132"/>
    </location>
</feature>
<accession>A0A8H3DEM9</accession>
<keyword evidence="2" id="KW-0472">Membrane</keyword>
<feature type="signal peptide" evidence="3">
    <location>
        <begin position="1"/>
        <end position="19"/>
    </location>
</feature>
<feature type="region of interest" description="Disordered" evidence="1">
    <location>
        <begin position="232"/>
        <end position="287"/>
    </location>
</feature>
<feature type="compositionally biased region" description="Low complexity" evidence="1">
    <location>
        <begin position="91"/>
        <end position="105"/>
    </location>
</feature>
<feature type="chain" id="PRO_5034166663" description="Mid2 domain-containing protein" evidence="3">
    <location>
        <begin position="20"/>
        <end position="397"/>
    </location>
</feature>
<feature type="compositionally biased region" description="Polar residues" evidence="1">
    <location>
        <begin position="106"/>
        <end position="121"/>
    </location>
</feature>
<dbReference type="AlphaFoldDB" id="A0A8H3DEM9"/>
<dbReference type="EMBL" id="CAJMXA010003889">
    <property type="protein sequence ID" value="CAE6523013.1"/>
    <property type="molecule type" value="Genomic_DNA"/>
</dbReference>
<feature type="compositionally biased region" description="Low complexity" evidence="1">
    <location>
        <begin position="324"/>
        <end position="341"/>
    </location>
</feature>
<keyword evidence="2" id="KW-1133">Transmembrane helix</keyword>